<reference evidence="2" key="1">
    <citation type="submission" date="2017-09" db="EMBL/GenBank/DDBJ databases">
        <title>Depth-based differentiation of microbial function through sediment-hosted aquifers and enrichment of novel symbionts in the deep terrestrial subsurface.</title>
        <authorList>
            <person name="Probst A.J."/>
            <person name="Ladd B."/>
            <person name="Jarett J.K."/>
            <person name="Geller-Mcgrath D.E."/>
            <person name="Sieber C.M.K."/>
            <person name="Emerson J.B."/>
            <person name="Anantharaman K."/>
            <person name="Thomas B.C."/>
            <person name="Malmstrom R."/>
            <person name="Stieglmeier M."/>
            <person name="Klingl A."/>
            <person name="Woyke T."/>
            <person name="Ryan C.M."/>
            <person name="Banfield J.F."/>
        </authorList>
    </citation>
    <scope>NUCLEOTIDE SEQUENCE [LARGE SCALE GENOMIC DNA]</scope>
</reference>
<sequence>MRHQAINANRQATSAEFKKLTRQVKTLKKLGLPVDPASIKVIGQIAKHIAGRGTVSFSI</sequence>
<proteinExistence type="predicted"/>
<protein>
    <submittedName>
        <fullName evidence="1">Uncharacterized protein</fullName>
    </submittedName>
</protein>
<gene>
    <name evidence="1" type="ORF">COY90_02725</name>
</gene>
<comment type="caution">
    <text evidence="1">The sequence shown here is derived from an EMBL/GenBank/DDBJ whole genome shotgun (WGS) entry which is preliminary data.</text>
</comment>
<dbReference type="Proteomes" id="UP000230108">
    <property type="component" value="Unassembled WGS sequence"/>
</dbReference>
<dbReference type="AlphaFoldDB" id="A0A2M7QCV1"/>
<organism evidence="1 2">
    <name type="scientific">Candidatus Roizmanbacteria bacterium CG_4_10_14_0_8_um_filter_39_9</name>
    <dbReference type="NCBI Taxonomy" id="1974829"/>
    <lineage>
        <taxon>Bacteria</taxon>
        <taxon>Candidatus Roizmaniibacteriota</taxon>
    </lineage>
</organism>
<name>A0A2M7QCV1_9BACT</name>
<evidence type="ECO:0000313" key="2">
    <source>
        <dbReference type="Proteomes" id="UP000230108"/>
    </source>
</evidence>
<accession>A0A2M7QCV1</accession>
<dbReference type="EMBL" id="PFLF01000055">
    <property type="protein sequence ID" value="PIY69046.1"/>
    <property type="molecule type" value="Genomic_DNA"/>
</dbReference>
<evidence type="ECO:0000313" key="1">
    <source>
        <dbReference type="EMBL" id="PIY69046.1"/>
    </source>
</evidence>